<dbReference type="NCBIfam" id="NF037995">
    <property type="entry name" value="TRAP_S1"/>
    <property type="match status" value="1"/>
</dbReference>
<protein>
    <submittedName>
        <fullName evidence="2">TRAP dicarboxylate transporter subunit DctP</fullName>
    </submittedName>
</protein>
<accession>A0A1Y1RVZ9</accession>
<dbReference type="InterPro" id="IPR038404">
    <property type="entry name" value="TRAP_DctP_sf"/>
</dbReference>
<evidence type="ECO:0000313" key="2">
    <source>
        <dbReference type="EMBL" id="ORC34176.1"/>
    </source>
</evidence>
<name>A0A1Y1RVZ9_9SPIO</name>
<reference evidence="2 3" key="1">
    <citation type="submission" date="2017-03" db="EMBL/GenBank/DDBJ databases">
        <title>Draft Genome sequence of Marispirochaeta sp. strain JC444.</title>
        <authorList>
            <person name="Shivani Y."/>
            <person name="Subhash Y."/>
            <person name="Sasikala C."/>
            <person name="Ramana C."/>
        </authorList>
    </citation>
    <scope>NUCLEOTIDE SEQUENCE [LARGE SCALE GENOMIC DNA]</scope>
    <source>
        <strain evidence="2 3">JC444</strain>
    </source>
</reference>
<evidence type="ECO:0000313" key="3">
    <source>
        <dbReference type="Proteomes" id="UP000192343"/>
    </source>
</evidence>
<comment type="caution">
    <text evidence="2">The sequence shown here is derived from an EMBL/GenBank/DDBJ whole genome shotgun (WGS) entry which is preliminary data.</text>
</comment>
<dbReference type="OrthoDB" id="89872at2"/>
<dbReference type="CDD" id="cd13603">
    <property type="entry name" value="PBP2_TRAP_Siap_TeaA_like"/>
    <property type="match status" value="1"/>
</dbReference>
<dbReference type="Proteomes" id="UP000192343">
    <property type="component" value="Unassembled WGS sequence"/>
</dbReference>
<dbReference type="Pfam" id="PF03480">
    <property type="entry name" value="DctP"/>
    <property type="match status" value="1"/>
</dbReference>
<dbReference type="PANTHER" id="PTHR33376:SF5">
    <property type="entry name" value="EXTRACYTOPLASMIC SOLUTE RECEPTOR PROTEIN"/>
    <property type="match status" value="1"/>
</dbReference>
<sequence length="303" mass="33776">MTFGEADSLGTPINLANALFCKLVTERTNGMITVNHIAGESLGNDIQVIEQMMEGSVQFYGDVAGWYANWVKDLAILNWGFTFDDNDHVQRFFDSSSFEALSNELIENAGIKILGIAPTQPRILFSRKPVRKLNDLKGLKMRVPDIRTYMLLWQTFETNPNRVAWGEVYLGMKTGLIEAAEGPIGAAYGAKFHESGPNVTLTNHLVSTYQVSMNNELFESLSPEYQKILLEAGQEAANLARKVAEEGTIETIDKMVDEGATLIELSPAAREEFVKKSTSAVETMENDGEWRKGLWQEVRDLAE</sequence>
<proteinExistence type="predicted"/>
<dbReference type="PANTHER" id="PTHR33376">
    <property type="match status" value="1"/>
</dbReference>
<dbReference type="Gene3D" id="3.40.190.170">
    <property type="entry name" value="Bacterial extracellular solute-binding protein, family 7"/>
    <property type="match status" value="1"/>
</dbReference>
<dbReference type="AlphaFoldDB" id="A0A1Y1RVZ9"/>
<organism evidence="2 3">
    <name type="scientific">Marispirochaeta aestuarii</name>
    <dbReference type="NCBI Taxonomy" id="1963862"/>
    <lineage>
        <taxon>Bacteria</taxon>
        <taxon>Pseudomonadati</taxon>
        <taxon>Spirochaetota</taxon>
        <taxon>Spirochaetia</taxon>
        <taxon>Spirochaetales</taxon>
        <taxon>Spirochaetaceae</taxon>
        <taxon>Marispirochaeta</taxon>
    </lineage>
</organism>
<dbReference type="GO" id="GO:0055085">
    <property type="term" value="P:transmembrane transport"/>
    <property type="evidence" value="ECO:0007669"/>
    <property type="project" value="InterPro"/>
</dbReference>
<dbReference type="STRING" id="1963862.B4O97_13680"/>
<keyword evidence="3" id="KW-1185">Reference proteome</keyword>
<evidence type="ECO:0000256" key="1">
    <source>
        <dbReference type="ARBA" id="ARBA00022729"/>
    </source>
</evidence>
<gene>
    <name evidence="2" type="ORF">B4O97_13680</name>
</gene>
<keyword evidence="1" id="KW-0732">Signal</keyword>
<dbReference type="EMBL" id="MWQY01000015">
    <property type="protein sequence ID" value="ORC34176.1"/>
    <property type="molecule type" value="Genomic_DNA"/>
</dbReference>
<dbReference type="InterPro" id="IPR018389">
    <property type="entry name" value="DctP_fam"/>
</dbReference>